<dbReference type="SUPFAM" id="SSF103025">
    <property type="entry name" value="Folate-binding domain"/>
    <property type="match status" value="1"/>
</dbReference>
<dbReference type="InterPro" id="IPR017703">
    <property type="entry name" value="YgfZ/GCV_T_CS"/>
</dbReference>
<dbReference type="InterPro" id="IPR045179">
    <property type="entry name" value="YgfZ/GcvT"/>
</dbReference>
<dbReference type="KEGG" id="dtm:BJL86_0784"/>
<dbReference type="InterPro" id="IPR027266">
    <property type="entry name" value="TrmE/GcvT-like"/>
</dbReference>
<gene>
    <name evidence="4" type="ORF">BJL86_0784</name>
</gene>
<evidence type="ECO:0000259" key="3">
    <source>
        <dbReference type="Pfam" id="PF01571"/>
    </source>
</evidence>
<protein>
    <submittedName>
        <fullName evidence="4">tRNA-modifying protein YgfZ</fullName>
    </submittedName>
</protein>
<proteinExistence type="predicted"/>
<organism evidence="4 5">
    <name type="scientific">Dietzia timorensis</name>
    <dbReference type="NCBI Taxonomy" id="499555"/>
    <lineage>
        <taxon>Bacteria</taxon>
        <taxon>Bacillati</taxon>
        <taxon>Actinomycetota</taxon>
        <taxon>Actinomycetes</taxon>
        <taxon>Mycobacteriales</taxon>
        <taxon>Dietziaceae</taxon>
        <taxon>Dietzia</taxon>
    </lineage>
</organism>
<dbReference type="Gene3D" id="3.30.1360.120">
    <property type="entry name" value="Probable tRNA modification gtpase trme, domain 1"/>
    <property type="match status" value="1"/>
</dbReference>
<dbReference type="GO" id="GO:0016226">
    <property type="term" value="P:iron-sulfur cluster assembly"/>
    <property type="evidence" value="ECO:0007669"/>
    <property type="project" value="TreeGrafter"/>
</dbReference>
<dbReference type="Proteomes" id="UP000186104">
    <property type="component" value="Chromosome"/>
</dbReference>
<name>A0A173LH58_9ACTN</name>
<dbReference type="AlphaFoldDB" id="A0A173LH58"/>
<feature type="domain" description="GCVT N-terminal" evidence="3">
    <location>
        <begin position="52"/>
        <end position="221"/>
    </location>
</feature>
<evidence type="ECO:0000256" key="1">
    <source>
        <dbReference type="ARBA" id="ARBA00022946"/>
    </source>
</evidence>
<feature type="region of interest" description="Disordered" evidence="2">
    <location>
        <begin position="354"/>
        <end position="382"/>
    </location>
</feature>
<evidence type="ECO:0000313" key="4">
    <source>
        <dbReference type="EMBL" id="ANI91585.1"/>
    </source>
</evidence>
<reference evidence="4 5" key="1">
    <citation type="submission" date="2016-06" db="EMBL/GenBank/DDBJ databases">
        <title>Complete genome sequence of a saline-alkali tolerant type strain Dietzia timorensis ID05-A0528T.</title>
        <authorList>
            <person name="Wu X."/>
        </authorList>
    </citation>
    <scope>NUCLEOTIDE SEQUENCE [LARGE SCALE GENOMIC DNA]</scope>
    <source>
        <strain evidence="4 5">ID05-A0528</strain>
    </source>
</reference>
<evidence type="ECO:0000313" key="5">
    <source>
        <dbReference type="Proteomes" id="UP000186104"/>
    </source>
</evidence>
<keyword evidence="5" id="KW-1185">Reference proteome</keyword>
<dbReference type="EMBL" id="CP015961">
    <property type="protein sequence ID" value="ANI91585.1"/>
    <property type="molecule type" value="Genomic_DNA"/>
</dbReference>
<sequence length="382" mass="40138">MPSTVRSIERVSTTGDASTPPAPSEIAPSLGHPGAVADPDGTTAGHFGDPFAEQRAAETGSALVDRSDREFVVLTGPERLTWLEGFISQHVTELAEGESTRSLILDANGRVEHSFGIYATADSLVLDTAAGRAQSLFEFLDKMVFWSEVTPRIASELALLTVVGPSAASVLDSLDDVAAPAPTDWLIARRARHGSAGHTGEDVIVDRAQLGRAWTALAEACSAVMGRWGFDALRVMELVPDETDLDEKTIPHEVPAWIGDVASGGAVHLDKGCYRGQETVSRVHNLGRAPRALVRLLLDGSEDELPGAGAEVKAGSRTVGRLGTAVHHHELGPVALALVKRNVGADVALTVSDGAASIDPDSLPDDSGPQAGRDAIKRLREG</sequence>
<dbReference type="Pfam" id="PF01571">
    <property type="entry name" value="GCV_T"/>
    <property type="match status" value="1"/>
</dbReference>
<feature type="compositionally biased region" description="Polar residues" evidence="2">
    <location>
        <begin position="1"/>
        <end position="17"/>
    </location>
</feature>
<keyword evidence="1" id="KW-0809">Transit peptide</keyword>
<dbReference type="PANTHER" id="PTHR22602">
    <property type="entry name" value="TRANSFERASE CAF17, MITOCHONDRIAL-RELATED"/>
    <property type="match status" value="1"/>
</dbReference>
<dbReference type="OrthoDB" id="9796287at2"/>
<dbReference type="NCBIfam" id="TIGR03317">
    <property type="entry name" value="ygfZ_signature"/>
    <property type="match status" value="1"/>
</dbReference>
<accession>A0A173LH58</accession>
<feature type="region of interest" description="Disordered" evidence="2">
    <location>
        <begin position="1"/>
        <end position="49"/>
    </location>
</feature>
<dbReference type="InterPro" id="IPR006222">
    <property type="entry name" value="GCVT_N"/>
</dbReference>
<evidence type="ECO:0000256" key="2">
    <source>
        <dbReference type="SAM" id="MobiDB-lite"/>
    </source>
</evidence>
<dbReference type="PANTHER" id="PTHR22602:SF0">
    <property type="entry name" value="TRANSFERASE CAF17, MITOCHONDRIAL-RELATED"/>
    <property type="match status" value="1"/>
</dbReference>
<dbReference type="STRING" id="499555.BJL86_0784"/>